<dbReference type="Gene3D" id="2.30.30.90">
    <property type="match status" value="1"/>
</dbReference>
<dbReference type="PANTHER" id="PTHR43151:SF1">
    <property type="entry name" value="SSR2333 PROTEIN"/>
    <property type="match status" value="1"/>
</dbReference>
<evidence type="ECO:0000313" key="3">
    <source>
        <dbReference type="EMBL" id="HHQ80332.1"/>
    </source>
</evidence>
<evidence type="ECO:0000259" key="2">
    <source>
        <dbReference type="SMART" id="SM00899"/>
    </source>
</evidence>
<sequence length="82" mass="8666">MLVPLASLPQGARARIVSINAGCGLVQRLMQMGLFPGTIVEVLENSRGPILIQVEGSRIAIGRGMASKILVEPLEEKKGAQS</sequence>
<protein>
    <submittedName>
        <fullName evidence="3">Ferrous iron transport protein A</fullName>
    </submittedName>
</protein>
<dbReference type="InterPro" id="IPR008988">
    <property type="entry name" value="Transcriptional_repressor_C"/>
</dbReference>
<organism evidence="3">
    <name type="scientific">Fervidicoccus fontis</name>
    <dbReference type="NCBI Taxonomy" id="683846"/>
    <lineage>
        <taxon>Archaea</taxon>
        <taxon>Thermoproteota</taxon>
        <taxon>Thermoprotei</taxon>
        <taxon>Fervidicoccales</taxon>
        <taxon>Fervidicoccaceae</taxon>
        <taxon>Fervidicoccus</taxon>
    </lineage>
</organism>
<accession>A0A7J3ZKA7</accession>
<gene>
    <name evidence="3" type="ORF">ENM78_02560</name>
</gene>
<dbReference type="EMBL" id="DRZC01000033">
    <property type="protein sequence ID" value="HHQ80332.1"/>
    <property type="molecule type" value="Genomic_DNA"/>
</dbReference>
<dbReference type="InterPro" id="IPR007167">
    <property type="entry name" value="Fe-transptr_FeoA-like"/>
</dbReference>
<dbReference type="SUPFAM" id="SSF50037">
    <property type="entry name" value="C-terminal domain of transcriptional repressors"/>
    <property type="match status" value="1"/>
</dbReference>
<proteinExistence type="predicted"/>
<dbReference type="PANTHER" id="PTHR43151">
    <property type="entry name" value="FEOA FAMILY PROTEIN"/>
    <property type="match status" value="1"/>
</dbReference>
<dbReference type="InterPro" id="IPR038157">
    <property type="entry name" value="FeoA_core_dom"/>
</dbReference>
<evidence type="ECO:0000256" key="1">
    <source>
        <dbReference type="ARBA" id="ARBA00023004"/>
    </source>
</evidence>
<comment type="caution">
    <text evidence="3">The sequence shown here is derived from an EMBL/GenBank/DDBJ whole genome shotgun (WGS) entry which is preliminary data.</text>
</comment>
<dbReference type="Pfam" id="PF04023">
    <property type="entry name" value="FeoA"/>
    <property type="match status" value="1"/>
</dbReference>
<feature type="domain" description="Ferrous iron transporter FeoA-like" evidence="2">
    <location>
        <begin position="3"/>
        <end position="73"/>
    </location>
</feature>
<keyword evidence="1" id="KW-0408">Iron</keyword>
<dbReference type="GO" id="GO:0046914">
    <property type="term" value="F:transition metal ion binding"/>
    <property type="evidence" value="ECO:0007669"/>
    <property type="project" value="InterPro"/>
</dbReference>
<reference evidence="3" key="1">
    <citation type="journal article" date="2020" name="mSystems">
        <title>Genome- and Community-Level Interaction Insights into Carbon Utilization and Element Cycling Functions of Hydrothermarchaeota in Hydrothermal Sediment.</title>
        <authorList>
            <person name="Zhou Z."/>
            <person name="Liu Y."/>
            <person name="Xu W."/>
            <person name="Pan J."/>
            <person name="Luo Z.H."/>
            <person name="Li M."/>
        </authorList>
    </citation>
    <scope>NUCLEOTIDE SEQUENCE [LARGE SCALE GENOMIC DNA]</scope>
    <source>
        <strain evidence="3">SpSt-1116</strain>
    </source>
</reference>
<dbReference type="SMART" id="SM00899">
    <property type="entry name" value="FeoA"/>
    <property type="match status" value="1"/>
</dbReference>
<dbReference type="InterPro" id="IPR053184">
    <property type="entry name" value="FeoA-like"/>
</dbReference>
<name>A0A7J3ZKA7_9CREN</name>
<dbReference type="AlphaFoldDB" id="A0A7J3ZKA7"/>